<dbReference type="Proteomes" id="UP000027222">
    <property type="component" value="Unassembled WGS sequence"/>
</dbReference>
<dbReference type="STRING" id="685588.A0A067TQF6"/>
<dbReference type="InterPro" id="IPR036997">
    <property type="entry name" value="PA28_C_sf"/>
</dbReference>
<evidence type="ECO:0000313" key="3">
    <source>
        <dbReference type="Proteomes" id="UP000027222"/>
    </source>
</evidence>
<dbReference type="EMBL" id="KL142367">
    <property type="protein sequence ID" value="KDR85406.1"/>
    <property type="molecule type" value="Genomic_DNA"/>
</dbReference>
<protein>
    <recommendedName>
        <fullName evidence="1">Proteasome activator PA28 C-terminal domain-containing protein</fullName>
    </recommendedName>
</protein>
<name>A0A067TQF6_GALM3</name>
<keyword evidence="3" id="KW-1185">Reference proteome</keyword>
<dbReference type="Gene3D" id="1.20.120.180">
    <property type="entry name" value="Proteasome activator pa28, C-terminal domain"/>
    <property type="match status" value="1"/>
</dbReference>
<dbReference type="GO" id="GO:0008537">
    <property type="term" value="C:proteasome activator complex"/>
    <property type="evidence" value="ECO:0007669"/>
    <property type="project" value="InterPro"/>
</dbReference>
<evidence type="ECO:0000259" key="1">
    <source>
        <dbReference type="Pfam" id="PF02252"/>
    </source>
</evidence>
<gene>
    <name evidence="2" type="ORF">GALMADRAFT_52321</name>
</gene>
<dbReference type="OrthoDB" id="6591885at2759"/>
<dbReference type="AlphaFoldDB" id="A0A067TQF6"/>
<reference evidence="3" key="1">
    <citation type="journal article" date="2014" name="Proc. Natl. Acad. Sci. U.S.A.">
        <title>Extensive sampling of basidiomycete genomes demonstrates inadequacy of the white-rot/brown-rot paradigm for wood decay fungi.</title>
        <authorList>
            <person name="Riley R."/>
            <person name="Salamov A.A."/>
            <person name="Brown D.W."/>
            <person name="Nagy L.G."/>
            <person name="Floudas D."/>
            <person name="Held B.W."/>
            <person name="Levasseur A."/>
            <person name="Lombard V."/>
            <person name="Morin E."/>
            <person name="Otillar R."/>
            <person name="Lindquist E.A."/>
            <person name="Sun H."/>
            <person name="LaButti K.M."/>
            <person name="Schmutz J."/>
            <person name="Jabbour D."/>
            <person name="Luo H."/>
            <person name="Baker S.E."/>
            <person name="Pisabarro A.G."/>
            <person name="Walton J.D."/>
            <person name="Blanchette R.A."/>
            <person name="Henrissat B."/>
            <person name="Martin F."/>
            <person name="Cullen D."/>
            <person name="Hibbett D.S."/>
            <person name="Grigoriev I.V."/>
        </authorList>
    </citation>
    <scope>NUCLEOTIDE SEQUENCE [LARGE SCALE GENOMIC DNA]</scope>
    <source>
        <strain evidence="3">CBS 339.88</strain>
    </source>
</reference>
<evidence type="ECO:0000313" key="2">
    <source>
        <dbReference type="EMBL" id="KDR85406.1"/>
    </source>
</evidence>
<dbReference type="Pfam" id="PF02252">
    <property type="entry name" value="PA28_C"/>
    <property type="match status" value="1"/>
</dbReference>
<sequence>MLSEFHRAQTSALLIREFSRENSLSRAKICSKLIKYPDLEDYVAALKEHDDQQISLAHQYLRDIRNMYVALNDMIRKSPVMDVISFS</sequence>
<dbReference type="InterPro" id="IPR003186">
    <property type="entry name" value="PA28_C"/>
</dbReference>
<dbReference type="SUPFAM" id="SSF47216">
    <property type="entry name" value="Proteasome activator"/>
    <property type="match status" value="1"/>
</dbReference>
<organism evidence="2 3">
    <name type="scientific">Galerina marginata (strain CBS 339.88)</name>
    <dbReference type="NCBI Taxonomy" id="685588"/>
    <lineage>
        <taxon>Eukaryota</taxon>
        <taxon>Fungi</taxon>
        <taxon>Dikarya</taxon>
        <taxon>Basidiomycota</taxon>
        <taxon>Agaricomycotina</taxon>
        <taxon>Agaricomycetes</taxon>
        <taxon>Agaricomycetidae</taxon>
        <taxon>Agaricales</taxon>
        <taxon>Agaricineae</taxon>
        <taxon>Strophariaceae</taxon>
        <taxon>Galerina</taxon>
    </lineage>
</organism>
<dbReference type="InterPro" id="IPR036252">
    <property type="entry name" value="Proteasome_activ_sf"/>
</dbReference>
<proteinExistence type="predicted"/>
<accession>A0A067TQF6</accession>
<feature type="domain" description="Proteasome activator PA28 C-terminal" evidence="1">
    <location>
        <begin position="1"/>
        <end position="77"/>
    </location>
</feature>
<dbReference type="HOGENOM" id="CLU_2483507_0_0_1"/>